<gene>
    <name evidence="1" type="ORF">BYL167_LOCUS48994</name>
</gene>
<organism evidence="1 2">
    <name type="scientific">Rotaria magnacalcarata</name>
    <dbReference type="NCBI Taxonomy" id="392030"/>
    <lineage>
        <taxon>Eukaryota</taxon>
        <taxon>Metazoa</taxon>
        <taxon>Spiralia</taxon>
        <taxon>Gnathifera</taxon>
        <taxon>Rotifera</taxon>
        <taxon>Eurotatoria</taxon>
        <taxon>Bdelloidea</taxon>
        <taxon>Philodinida</taxon>
        <taxon>Philodinidae</taxon>
        <taxon>Rotaria</taxon>
    </lineage>
</organism>
<feature type="non-terminal residue" evidence="1">
    <location>
        <position position="1"/>
    </location>
</feature>
<protein>
    <submittedName>
        <fullName evidence="1">Uncharacterized protein</fullName>
    </submittedName>
</protein>
<dbReference type="EMBL" id="CAJOBH010144695">
    <property type="protein sequence ID" value="CAF4820925.1"/>
    <property type="molecule type" value="Genomic_DNA"/>
</dbReference>
<evidence type="ECO:0000313" key="2">
    <source>
        <dbReference type="Proteomes" id="UP000681967"/>
    </source>
</evidence>
<reference evidence="1" key="1">
    <citation type="submission" date="2021-02" db="EMBL/GenBank/DDBJ databases">
        <authorList>
            <person name="Nowell W R."/>
        </authorList>
    </citation>
    <scope>NUCLEOTIDE SEQUENCE</scope>
</reference>
<evidence type="ECO:0000313" key="1">
    <source>
        <dbReference type="EMBL" id="CAF4820925.1"/>
    </source>
</evidence>
<comment type="caution">
    <text evidence="1">The sequence shown here is derived from an EMBL/GenBank/DDBJ whole genome shotgun (WGS) entry which is preliminary data.</text>
</comment>
<accession>A0A8S3BGR7</accession>
<name>A0A8S3BGR7_9BILA</name>
<sequence>CVGINREQSNNLK</sequence>
<proteinExistence type="predicted"/>
<dbReference type="Proteomes" id="UP000681967">
    <property type="component" value="Unassembled WGS sequence"/>
</dbReference>